<name>A0AAD7QNL2_9ASCO</name>
<dbReference type="SUPFAM" id="SSF81514">
    <property type="entry name" value="Subunit X (non-heme 7 kDa protein) of cytochrome bc1 complex (Ubiquinol-cytochrome c reductase)"/>
    <property type="match status" value="1"/>
</dbReference>
<gene>
    <name evidence="13" type="ORF">POJ06DRAFT_150007</name>
</gene>
<dbReference type="PANTHER" id="PTHR12980:SF0">
    <property type="entry name" value="CYTOCHROME B-C1 COMPLEX SUBUNIT 9"/>
    <property type="match status" value="1"/>
</dbReference>
<dbReference type="RefSeq" id="XP_056041808.1">
    <property type="nucleotide sequence ID" value="XM_056184652.1"/>
</dbReference>
<evidence type="ECO:0000256" key="4">
    <source>
        <dbReference type="ARBA" id="ARBA00022660"/>
    </source>
</evidence>
<dbReference type="Gene3D" id="1.20.5.260">
    <property type="entry name" value="Cytochrome b-c1 complex subunit 9"/>
    <property type="match status" value="1"/>
</dbReference>
<evidence type="ECO:0000256" key="10">
    <source>
        <dbReference type="ARBA" id="ARBA00023136"/>
    </source>
</evidence>
<evidence type="ECO:0000313" key="13">
    <source>
        <dbReference type="EMBL" id="KAJ8098358.1"/>
    </source>
</evidence>
<keyword evidence="8" id="KW-1133">Transmembrane helix</keyword>
<dbReference type="GO" id="GO:0045275">
    <property type="term" value="C:respiratory chain complex III"/>
    <property type="evidence" value="ECO:0007669"/>
    <property type="project" value="UniProtKB-UniRule"/>
</dbReference>
<evidence type="ECO:0000256" key="11">
    <source>
        <dbReference type="ARBA" id="ARBA00044247"/>
    </source>
</evidence>
<keyword evidence="14" id="KW-1185">Reference proteome</keyword>
<dbReference type="GO" id="GO:0005743">
    <property type="term" value="C:mitochondrial inner membrane"/>
    <property type="evidence" value="ECO:0007669"/>
    <property type="project" value="UniProtKB-SubCell"/>
</dbReference>
<dbReference type="FunFam" id="1.20.5.260:FF:000001">
    <property type="entry name" value="Cytochrome b-c1 complex subunit 9"/>
    <property type="match status" value="1"/>
</dbReference>
<keyword evidence="10" id="KW-0472">Membrane</keyword>
<keyword evidence="6 12" id="KW-0999">Mitochondrion inner membrane</keyword>
<dbReference type="Proteomes" id="UP001217417">
    <property type="component" value="Unassembled WGS sequence"/>
</dbReference>
<evidence type="ECO:0000256" key="8">
    <source>
        <dbReference type="ARBA" id="ARBA00022989"/>
    </source>
</evidence>
<keyword evidence="7 12" id="KW-0249">Electron transport</keyword>
<dbReference type="GeneID" id="80879818"/>
<evidence type="ECO:0000256" key="1">
    <source>
        <dbReference type="ARBA" id="ARBA00004434"/>
    </source>
</evidence>
<dbReference type="AlphaFoldDB" id="A0AAD7QNL2"/>
<sequence>MAVSTLIYNTFMRRNSVFVGTILFGAFAFEIGFDSTIDKVWDRLNSGKQWKDIKHSYITSDE</sequence>
<evidence type="ECO:0000256" key="5">
    <source>
        <dbReference type="ARBA" id="ARBA00022692"/>
    </source>
</evidence>
<organism evidence="13 14">
    <name type="scientific">Lipomyces tetrasporus</name>
    <dbReference type="NCBI Taxonomy" id="54092"/>
    <lineage>
        <taxon>Eukaryota</taxon>
        <taxon>Fungi</taxon>
        <taxon>Dikarya</taxon>
        <taxon>Ascomycota</taxon>
        <taxon>Saccharomycotina</taxon>
        <taxon>Lipomycetes</taxon>
        <taxon>Lipomycetales</taxon>
        <taxon>Lipomycetaceae</taxon>
        <taxon>Lipomyces</taxon>
    </lineage>
</organism>
<keyword evidence="9 12" id="KW-0496">Mitochondrion</keyword>
<reference evidence="13" key="1">
    <citation type="submission" date="2023-03" db="EMBL/GenBank/DDBJ databases">
        <title>Near-Complete genome sequence of Lipomyces tetrasporous NRRL Y-64009, an oleaginous yeast capable of growing on lignocellulosic hydrolysates.</title>
        <authorList>
            <consortium name="Lawrence Berkeley National Laboratory"/>
            <person name="Jagtap S.S."/>
            <person name="Liu J.-J."/>
            <person name="Walukiewicz H.E."/>
            <person name="Pangilinan J."/>
            <person name="Lipzen A."/>
            <person name="Ahrendt S."/>
            <person name="Koriabine M."/>
            <person name="Cobaugh K."/>
            <person name="Salamov A."/>
            <person name="Yoshinaga Y."/>
            <person name="Ng V."/>
            <person name="Daum C."/>
            <person name="Grigoriev I.V."/>
            <person name="Slininger P.J."/>
            <person name="Dien B.S."/>
            <person name="Jin Y.-S."/>
            <person name="Rao C.V."/>
        </authorList>
    </citation>
    <scope>NUCLEOTIDE SEQUENCE</scope>
    <source>
        <strain evidence="13">NRRL Y-64009</strain>
    </source>
</reference>
<evidence type="ECO:0000313" key="14">
    <source>
        <dbReference type="Proteomes" id="UP001217417"/>
    </source>
</evidence>
<dbReference type="EMBL" id="JARPMG010000009">
    <property type="protein sequence ID" value="KAJ8098358.1"/>
    <property type="molecule type" value="Genomic_DNA"/>
</dbReference>
<accession>A0AAD7QNL2</accession>
<comment type="subunit">
    <text evidence="12">Component of the ubiquinol-cytochrome c oxidoreductase (cytochrome b-c1 complex, complex III, CIII), a multisubunit enzyme composed of 3 respiratory subunits cytochrome b, cytochrome c1 and Rieske protein, 2 core protein subunits, and additional low-molecular weight protein subunits.</text>
</comment>
<evidence type="ECO:0000256" key="7">
    <source>
        <dbReference type="ARBA" id="ARBA00022982"/>
    </source>
</evidence>
<evidence type="ECO:0000256" key="12">
    <source>
        <dbReference type="RuleBase" id="RU368056"/>
    </source>
</evidence>
<comment type="subcellular location">
    <subcellularLocation>
        <location evidence="1 12">Mitochondrion inner membrane</location>
        <topology evidence="1 12">Single-pass membrane protein</topology>
    </subcellularLocation>
</comment>
<protein>
    <recommendedName>
        <fullName evidence="11 12">Complex III subunit 9</fullName>
    </recommendedName>
</protein>
<dbReference type="Pfam" id="PF05365">
    <property type="entry name" value="UCR_UQCRX_QCR9"/>
    <property type="match status" value="1"/>
</dbReference>
<dbReference type="InterPro" id="IPR036656">
    <property type="entry name" value="QCR9_sf"/>
</dbReference>
<comment type="similarity">
    <text evidence="2 12">Belongs to the UQCR10/QCR9 family.</text>
</comment>
<evidence type="ECO:0000256" key="9">
    <source>
        <dbReference type="ARBA" id="ARBA00023128"/>
    </source>
</evidence>
<keyword evidence="4 12" id="KW-0679">Respiratory chain</keyword>
<comment type="caution">
    <text evidence="13">The sequence shown here is derived from an EMBL/GenBank/DDBJ whole genome shotgun (WGS) entry which is preliminary data.</text>
</comment>
<dbReference type="InterPro" id="IPR008027">
    <property type="entry name" value="QCR9"/>
</dbReference>
<dbReference type="PANTHER" id="PTHR12980">
    <property type="entry name" value="UBIQUINOL-CYTOCHROME C REDUCTASE COMPLEX, SUBUNIT X"/>
    <property type="match status" value="1"/>
</dbReference>
<dbReference type="GO" id="GO:0006122">
    <property type="term" value="P:mitochondrial electron transport, ubiquinol to cytochrome c"/>
    <property type="evidence" value="ECO:0007669"/>
    <property type="project" value="UniProtKB-UniRule"/>
</dbReference>
<keyword evidence="5" id="KW-0812">Transmembrane</keyword>
<keyword evidence="3 12" id="KW-0813">Transport</keyword>
<evidence type="ECO:0000256" key="3">
    <source>
        <dbReference type="ARBA" id="ARBA00022448"/>
    </source>
</evidence>
<evidence type="ECO:0000256" key="6">
    <source>
        <dbReference type="ARBA" id="ARBA00022792"/>
    </source>
</evidence>
<evidence type="ECO:0000256" key="2">
    <source>
        <dbReference type="ARBA" id="ARBA00007856"/>
    </source>
</evidence>
<proteinExistence type="inferred from homology"/>
<comment type="function">
    <text evidence="12">Component of the ubiquinol-cytochrome c oxidoreductase, a multisubunit transmembrane complex that is part of the mitochondrial electron transport chain which drives oxidative phosphorylation. The complex plays an important role in the uptake of multiple carbon sources present in different host niches.</text>
</comment>